<evidence type="ECO:0000313" key="3">
    <source>
        <dbReference type="EMBL" id="GFR23925.1"/>
    </source>
</evidence>
<dbReference type="PROSITE" id="PS50157">
    <property type="entry name" value="ZINC_FINGER_C2H2_2"/>
    <property type="match status" value="3"/>
</dbReference>
<dbReference type="AlphaFoldDB" id="A0A8X6J7Q8"/>
<keyword evidence="1" id="KW-0479">Metal-binding</keyword>
<comment type="caution">
    <text evidence="3">The sequence shown here is derived from an EMBL/GenBank/DDBJ whole genome shotgun (WGS) entry which is preliminary data.</text>
</comment>
<evidence type="ECO:0000259" key="2">
    <source>
        <dbReference type="PROSITE" id="PS50157"/>
    </source>
</evidence>
<keyword evidence="1" id="KW-0862">Zinc</keyword>
<gene>
    <name evidence="3" type="primary">AVEN_104356_1</name>
    <name evidence="3" type="ORF">TNCT_221551</name>
</gene>
<organism evidence="3 4">
    <name type="scientific">Trichonephila clavata</name>
    <name type="common">Joro spider</name>
    <name type="synonym">Nephila clavata</name>
    <dbReference type="NCBI Taxonomy" id="2740835"/>
    <lineage>
        <taxon>Eukaryota</taxon>
        <taxon>Metazoa</taxon>
        <taxon>Ecdysozoa</taxon>
        <taxon>Arthropoda</taxon>
        <taxon>Chelicerata</taxon>
        <taxon>Arachnida</taxon>
        <taxon>Araneae</taxon>
        <taxon>Araneomorphae</taxon>
        <taxon>Entelegynae</taxon>
        <taxon>Araneoidea</taxon>
        <taxon>Nephilidae</taxon>
        <taxon>Trichonephila</taxon>
    </lineage>
</organism>
<sequence>MTSSELDKISKRGKCLILRGDCDVTKFKCLKCNIDFSSLKTLHFHMFSIHAEKRLYYKCPICDYTFVQVWCVCRHLMRVHKKTKEETDVLKAEITSTTFAKSGNTKSDADSFSVMCGSYADFQKLVCLCCSKNFSTPANLRRHVARHLGLARFRCQLCDFKTFNHSDCQYHVKHIHDVQDPQKFIVKSNKEKS</sequence>
<dbReference type="Gene3D" id="3.30.160.60">
    <property type="entry name" value="Classic Zinc Finger"/>
    <property type="match status" value="2"/>
</dbReference>
<dbReference type="InterPro" id="IPR039149">
    <property type="entry name" value="ZNF800"/>
</dbReference>
<keyword evidence="1" id="KW-0863">Zinc-finger</keyword>
<dbReference type="EMBL" id="BMAO01028353">
    <property type="protein sequence ID" value="GFR23925.1"/>
    <property type="molecule type" value="Genomic_DNA"/>
</dbReference>
<dbReference type="InterPro" id="IPR013087">
    <property type="entry name" value="Znf_C2H2_type"/>
</dbReference>
<reference evidence="3" key="1">
    <citation type="submission" date="2020-07" db="EMBL/GenBank/DDBJ databases">
        <title>Multicomponent nature underlies the extraordinary mechanical properties of spider dragline silk.</title>
        <authorList>
            <person name="Kono N."/>
            <person name="Nakamura H."/>
            <person name="Mori M."/>
            <person name="Yoshida Y."/>
            <person name="Ohtoshi R."/>
            <person name="Malay A.D."/>
            <person name="Moran D.A.P."/>
            <person name="Tomita M."/>
            <person name="Numata K."/>
            <person name="Arakawa K."/>
        </authorList>
    </citation>
    <scope>NUCLEOTIDE SEQUENCE</scope>
</reference>
<feature type="domain" description="C2H2-type" evidence="2">
    <location>
        <begin position="125"/>
        <end position="152"/>
    </location>
</feature>
<name>A0A8X6J7Q8_TRICU</name>
<dbReference type="SUPFAM" id="SSF57667">
    <property type="entry name" value="beta-beta-alpha zinc fingers"/>
    <property type="match status" value="2"/>
</dbReference>
<keyword evidence="4" id="KW-1185">Reference proteome</keyword>
<dbReference type="SMART" id="SM00355">
    <property type="entry name" value="ZnF_C2H2"/>
    <property type="match status" value="4"/>
</dbReference>
<dbReference type="GO" id="GO:0008270">
    <property type="term" value="F:zinc ion binding"/>
    <property type="evidence" value="ECO:0007669"/>
    <property type="project" value="UniProtKB-KW"/>
</dbReference>
<evidence type="ECO:0000256" key="1">
    <source>
        <dbReference type="PROSITE-ProRule" id="PRU00042"/>
    </source>
</evidence>
<evidence type="ECO:0000313" key="4">
    <source>
        <dbReference type="Proteomes" id="UP000887116"/>
    </source>
</evidence>
<dbReference type="PROSITE" id="PS00028">
    <property type="entry name" value="ZINC_FINGER_C2H2_1"/>
    <property type="match status" value="3"/>
</dbReference>
<feature type="domain" description="C2H2-type" evidence="2">
    <location>
        <begin position="27"/>
        <end position="55"/>
    </location>
</feature>
<dbReference type="PANTHER" id="PTHR21020:SF0">
    <property type="entry name" value="ZINC FINGER PROTEIN 800"/>
    <property type="match status" value="1"/>
</dbReference>
<dbReference type="PANTHER" id="PTHR21020">
    <property type="entry name" value="ZINC FINGER PROTEIN 800"/>
    <property type="match status" value="1"/>
</dbReference>
<dbReference type="OrthoDB" id="10066279at2759"/>
<proteinExistence type="predicted"/>
<dbReference type="InterPro" id="IPR036236">
    <property type="entry name" value="Znf_C2H2_sf"/>
</dbReference>
<protein>
    <recommendedName>
        <fullName evidence="2">C2H2-type domain-containing protein</fullName>
    </recommendedName>
</protein>
<feature type="domain" description="C2H2-type" evidence="2">
    <location>
        <begin position="57"/>
        <end position="85"/>
    </location>
</feature>
<dbReference type="Proteomes" id="UP000887116">
    <property type="component" value="Unassembled WGS sequence"/>
</dbReference>
<accession>A0A8X6J7Q8</accession>